<evidence type="ECO:0000259" key="2">
    <source>
        <dbReference type="Pfam" id="PF24595"/>
    </source>
</evidence>
<sequence>MALEELKKKIYKPGAQFGERVEPPEIFRPGRQPEKKTSSEWSELEKRVLSPKRKKYWLISGLAGLVFLAVIGWLFWQGLTSFDKNKVVLEIKGAERVISGEEVTYSVRYRNQTRLDLTQVKLIFYYPEQSIPLQTEDLVQTINLPDLTVGQENQVDLPVRVIGLQNEEKEVRAELNYQPSGLSSVFTNQADFLTKIISVPLVLDFDLPNRLVSGQLFNFSLKYLNQGEVPFKDLQARIDYPSGFTFQSAEPQPLEEDRIWPISDLMAGQEGKIFIQGHIQGEEGQAKSFKAELGIFKEEKFTPIAETANALEISLSPLSIGQTINGETDCIVQAGEMMDYLIDYQNTTDIGIKEVVITSKLEGSALDLTSLNFKNGSFDGASQTITWRMSNLPALEFLGPRQGGQLTFSVKVKDPLPINNYTDKKFKIINTVEIDSNQPPLSLKDIQIAGKSQLISKVASRLTLQAKGYYYDDLIPNQGPIPPKVGQTTTYTIKWRLINTANDLEQVKVEASLPPHVQWRNKVVPSQADLNYNSQTGRLTWQTGDLPAATGVLLPVKEVAFQVAITPGLAHLGDFVELIGQSKATGRDNFTDLELESVNSAVDTELPDDPGISRKDGLVIE</sequence>
<dbReference type="Pfam" id="PF24595">
    <property type="entry name" value="DUF7619"/>
    <property type="match status" value="1"/>
</dbReference>
<keyword evidence="1" id="KW-1133">Transmembrane helix</keyword>
<gene>
    <name evidence="3" type="ORF">COX44_03355</name>
</gene>
<keyword evidence="1" id="KW-0812">Transmembrane</keyword>
<feature type="transmembrane region" description="Helical" evidence="1">
    <location>
        <begin position="56"/>
        <end position="76"/>
    </location>
</feature>
<accession>A0A2G9YDL7</accession>
<organism evidence="3 4">
    <name type="scientific">Candidatus Portnoybacteria bacterium CG23_combo_of_CG06-09_8_20_14_all_37_13</name>
    <dbReference type="NCBI Taxonomy" id="1974819"/>
    <lineage>
        <taxon>Bacteria</taxon>
        <taxon>Candidatus Portnoyibacteriota</taxon>
    </lineage>
</organism>
<name>A0A2G9YDL7_9BACT</name>
<dbReference type="EMBL" id="PCRH01000071">
    <property type="protein sequence ID" value="PIP16823.1"/>
    <property type="molecule type" value="Genomic_DNA"/>
</dbReference>
<evidence type="ECO:0000256" key="1">
    <source>
        <dbReference type="SAM" id="Phobius"/>
    </source>
</evidence>
<dbReference type="AlphaFoldDB" id="A0A2G9YDL7"/>
<keyword evidence="1" id="KW-0472">Membrane</keyword>
<dbReference type="Proteomes" id="UP000231480">
    <property type="component" value="Unassembled WGS sequence"/>
</dbReference>
<feature type="domain" description="DUF7619" evidence="2">
    <location>
        <begin position="324"/>
        <end position="428"/>
    </location>
</feature>
<evidence type="ECO:0000313" key="4">
    <source>
        <dbReference type="Proteomes" id="UP000231480"/>
    </source>
</evidence>
<evidence type="ECO:0000313" key="3">
    <source>
        <dbReference type="EMBL" id="PIP16823.1"/>
    </source>
</evidence>
<reference evidence="3 4" key="1">
    <citation type="submission" date="2017-09" db="EMBL/GenBank/DDBJ databases">
        <title>Depth-based differentiation of microbial function through sediment-hosted aquifers and enrichment of novel symbionts in the deep terrestrial subsurface.</title>
        <authorList>
            <person name="Probst A.J."/>
            <person name="Ladd B."/>
            <person name="Jarett J.K."/>
            <person name="Geller-Mcgrath D.E."/>
            <person name="Sieber C.M."/>
            <person name="Emerson J.B."/>
            <person name="Anantharaman K."/>
            <person name="Thomas B.C."/>
            <person name="Malmstrom R."/>
            <person name="Stieglmeier M."/>
            <person name="Klingl A."/>
            <person name="Woyke T."/>
            <person name="Ryan C.M."/>
            <person name="Banfield J.F."/>
        </authorList>
    </citation>
    <scope>NUCLEOTIDE SEQUENCE [LARGE SCALE GENOMIC DNA]</scope>
    <source>
        <strain evidence="3">CG23_combo_of_CG06-09_8_20_14_all_37_13</strain>
    </source>
</reference>
<protein>
    <recommendedName>
        <fullName evidence="2">DUF7619 domain-containing protein</fullName>
    </recommendedName>
</protein>
<dbReference type="InterPro" id="IPR055353">
    <property type="entry name" value="DUF7619"/>
</dbReference>
<comment type="caution">
    <text evidence="3">The sequence shown here is derived from an EMBL/GenBank/DDBJ whole genome shotgun (WGS) entry which is preliminary data.</text>
</comment>
<proteinExistence type="predicted"/>